<gene>
    <name evidence="3" type="ORF">Tci_014124</name>
</gene>
<dbReference type="SUPFAM" id="SSF54495">
    <property type="entry name" value="UBC-like"/>
    <property type="match status" value="1"/>
</dbReference>
<evidence type="ECO:0000256" key="2">
    <source>
        <dbReference type="ARBA" id="ARBA00022786"/>
    </source>
</evidence>
<dbReference type="EMBL" id="BKCJ010001531">
    <property type="protein sequence ID" value="GEU42146.1"/>
    <property type="molecule type" value="Genomic_DNA"/>
</dbReference>
<evidence type="ECO:0000313" key="3">
    <source>
        <dbReference type="EMBL" id="GEU42146.1"/>
    </source>
</evidence>
<protein>
    <submittedName>
        <fullName evidence="3">Uncharacterized protein</fullName>
    </submittedName>
</protein>
<dbReference type="AlphaFoldDB" id="A0A6L2JYP9"/>
<comment type="caution">
    <text evidence="3">The sequence shown here is derived from an EMBL/GenBank/DDBJ whole genome shotgun (WGS) entry which is preliminary data.</text>
</comment>
<accession>A0A6L2JYP9</accession>
<evidence type="ECO:0000256" key="1">
    <source>
        <dbReference type="ARBA" id="ARBA00022679"/>
    </source>
</evidence>
<dbReference type="GO" id="GO:0061631">
    <property type="term" value="F:ubiquitin conjugating enzyme activity"/>
    <property type="evidence" value="ECO:0007669"/>
    <property type="project" value="TreeGrafter"/>
</dbReference>
<organism evidence="3">
    <name type="scientific">Tanacetum cinerariifolium</name>
    <name type="common">Dalmatian daisy</name>
    <name type="synonym">Chrysanthemum cinerariifolium</name>
    <dbReference type="NCBI Taxonomy" id="118510"/>
    <lineage>
        <taxon>Eukaryota</taxon>
        <taxon>Viridiplantae</taxon>
        <taxon>Streptophyta</taxon>
        <taxon>Embryophyta</taxon>
        <taxon>Tracheophyta</taxon>
        <taxon>Spermatophyta</taxon>
        <taxon>Magnoliopsida</taxon>
        <taxon>eudicotyledons</taxon>
        <taxon>Gunneridae</taxon>
        <taxon>Pentapetalae</taxon>
        <taxon>asterids</taxon>
        <taxon>campanulids</taxon>
        <taxon>Asterales</taxon>
        <taxon>Asteraceae</taxon>
        <taxon>Asteroideae</taxon>
        <taxon>Anthemideae</taxon>
        <taxon>Anthemidinae</taxon>
        <taxon>Tanacetum</taxon>
    </lineage>
</organism>
<keyword evidence="1" id="KW-0808">Transferase</keyword>
<reference evidence="3" key="1">
    <citation type="journal article" date="2019" name="Sci. Rep.">
        <title>Draft genome of Tanacetum cinerariifolium, the natural source of mosquito coil.</title>
        <authorList>
            <person name="Yamashiro T."/>
            <person name="Shiraishi A."/>
            <person name="Satake H."/>
            <person name="Nakayama K."/>
        </authorList>
    </citation>
    <scope>NUCLEOTIDE SEQUENCE</scope>
</reference>
<dbReference type="PANTHER" id="PTHR46116">
    <property type="entry name" value="(E3-INDEPENDENT) E2 UBIQUITIN-CONJUGATING ENZYME"/>
    <property type="match status" value="1"/>
</dbReference>
<proteinExistence type="predicted"/>
<sequence>MDQNVAPEKQKSCFPFSCFNFSKHVVISTNRPVENDHRPSVPVAGAPGVLIKDGMSEVQTRQLKIKEDGTKAIGSTSVDDLNEYDDNETINILIRRVLDNKRDTRGDSIFVRVYEPRMDLLRALIIEKEGTPYHDGLFFFDVCFSSNYPLTPLEEDEMWFLGNSTILHLLVYIQSMILNPKPLLNDVGYLRRTGLYQEYACFLYKEKTLIKSLKTMAFIMNKPPKNFKDFVVGHFCNHACDIWMVCKGYMDGHQVGCFVGCEQIFDHRILGRTEGIFDVFVFSSEMLRLMMEKMSQCII</sequence>
<dbReference type="InterPro" id="IPR016135">
    <property type="entry name" value="UBQ-conjugating_enzyme/RWD"/>
</dbReference>
<name>A0A6L2JYP9_TANCI</name>
<dbReference type="Gene3D" id="3.10.110.10">
    <property type="entry name" value="Ubiquitin Conjugating Enzyme"/>
    <property type="match status" value="2"/>
</dbReference>
<dbReference type="PANTHER" id="PTHR46116:SF41">
    <property type="entry name" value="UBIQUITIN-CONJUGATING ENZYME E2 25-RELATED"/>
    <property type="match status" value="1"/>
</dbReference>
<keyword evidence="2" id="KW-0833">Ubl conjugation pathway</keyword>